<sequence>VHYAYFAPHPDPLAKTCCLSDPSPVCLKDYETNEALRRTPNPALKTWENSP</sequence>
<evidence type="ECO:0000313" key="1">
    <source>
        <dbReference type="EMBL" id="MBW0573698.1"/>
    </source>
</evidence>
<accession>A0A9Q3K2D9</accession>
<organism evidence="1 2">
    <name type="scientific">Austropuccinia psidii MF-1</name>
    <dbReference type="NCBI Taxonomy" id="1389203"/>
    <lineage>
        <taxon>Eukaryota</taxon>
        <taxon>Fungi</taxon>
        <taxon>Dikarya</taxon>
        <taxon>Basidiomycota</taxon>
        <taxon>Pucciniomycotina</taxon>
        <taxon>Pucciniomycetes</taxon>
        <taxon>Pucciniales</taxon>
        <taxon>Sphaerophragmiaceae</taxon>
        <taxon>Austropuccinia</taxon>
    </lineage>
</organism>
<dbReference type="Proteomes" id="UP000765509">
    <property type="component" value="Unassembled WGS sequence"/>
</dbReference>
<dbReference type="EMBL" id="AVOT02092627">
    <property type="protein sequence ID" value="MBW0573698.1"/>
    <property type="molecule type" value="Genomic_DNA"/>
</dbReference>
<evidence type="ECO:0000313" key="2">
    <source>
        <dbReference type="Proteomes" id="UP000765509"/>
    </source>
</evidence>
<keyword evidence="2" id="KW-1185">Reference proteome</keyword>
<dbReference type="AlphaFoldDB" id="A0A9Q3K2D9"/>
<name>A0A9Q3K2D9_9BASI</name>
<feature type="non-terminal residue" evidence="1">
    <location>
        <position position="1"/>
    </location>
</feature>
<gene>
    <name evidence="1" type="ORF">O181_113413</name>
</gene>
<reference evidence="1" key="1">
    <citation type="submission" date="2021-03" db="EMBL/GenBank/DDBJ databases">
        <title>Draft genome sequence of rust myrtle Austropuccinia psidii MF-1, a brazilian biotype.</title>
        <authorList>
            <person name="Quecine M.C."/>
            <person name="Pachon D.M.R."/>
            <person name="Bonatelli M.L."/>
            <person name="Correr F.H."/>
            <person name="Franceschini L.M."/>
            <person name="Leite T.F."/>
            <person name="Margarido G.R.A."/>
            <person name="Almeida C.A."/>
            <person name="Ferrarezi J.A."/>
            <person name="Labate C.A."/>
        </authorList>
    </citation>
    <scope>NUCLEOTIDE SEQUENCE</scope>
    <source>
        <strain evidence="1">MF-1</strain>
    </source>
</reference>
<proteinExistence type="predicted"/>
<protein>
    <submittedName>
        <fullName evidence="1">Uncharacterized protein</fullName>
    </submittedName>
</protein>
<comment type="caution">
    <text evidence="1">The sequence shown here is derived from an EMBL/GenBank/DDBJ whole genome shotgun (WGS) entry which is preliminary data.</text>
</comment>